<dbReference type="Proteomes" id="UP001652432">
    <property type="component" value="Unassembled WGS sequence"/>
</dbReference>
<keyword evidence="2" id="KW-1185">Reference proteome</keyword>
<sequence length="90" mass="10538">MRKQKRRCQSSLTFENLWQEWLDTKLFITGKSRKMEGMGDEEIFKSLPADERKALLVKKDDFAAKAGIENSVRAVMSREICSCSFYYFLT</sequence>
<accession>A0ABT2T4Q7</accession>
<evidence type="ECO:0000313" key="1">
    <source>
        <dbReference type="EMBL" id="MCU6745222.1"/>
    </source>
</evidence>
<name>A0ABT2T4Q7_9FIRM</name>
<dbReference type="RefSeq" id="WP_138345483.1">
    <property type="nucleotide sequence ID" value="NZ_JAOQKJ010000009.1"/>
</dbReference>
<proteinExistence type="predicted"/>
<gene>
    <name evidence="1" type="ORF">OCV77_12095</name>
</gene>
<dbReference type="EMBL" id="JAOQKJ010000009">
    <property type="protein sequence ID" value="MCU6745222.1"/>
    <property type="molecule type" value="Genomic_DNA"/>
</dbReference>
<comment type="caution">
    <text evidence="1">The sequence shown here is derived from an EMBL/GenBank/DDBJ whole genome shotgun (WGS) entry which is preliminary data.</text>
</comment>
<protein>
    <submittedName>
        <fullName evidence="1">Uncharacterized protein</fullName>
    </submittedName>
</protein>
<reference evidence="1 2" key="1">
    <citation type="journal article" date="2021" name="ISME Commun">
        <title>Automated analysis of genomic sequences facilitates high-throughput and comprehensive description of bacteria.</title>
        <authorList>
            <person name="Hitch T.C.A."/>
        </authorList>
    </citation>
    <scope>NUCLEOTIDE SEQUENCE [LARGE SCALE GENOMIC DNA]</scope>
    <source>
        <strain evidence="1 2">Sanger_18</strain>
    </source>
</reference>
<evidence type="ECO:0000313" key="2">
    <source>
        <dbReference type="Proteomes" id="UP001652432"/>
    </source>
</evidence>
<organism evidence="1 2">
    <name type="scientific">Suilimivivens aceti</name>
    <dbReference type="NCBI Taxonomy" id="2981774"/>
    <lineage>
        <taxon>Bacteria</taxon>
        <taxon>Bacillati</taxon>
        <taxon>Bacillota</taxon>
        <taxon>Clostridia</taxon>
        <taxon>Lachnospirales</taxon>
        <taxon>Lachnospiraceae</taxon>
        <taxon>Suilimivivens</taxon>
    </lineage>
</organism>